<organism evidence="1 2">
    <name type="scientific">Tagetes erecta</name>
    <name type="common">African marigold</name>
    <dbReference type="NCBI Taxonomy" id="13708"/>
    <lineage>
        <taxon>Eukaryota</taxon>
        <taxon>Viridiplantae</taxon>
        <taxon>Streptophyta</taxon>
        <taxon>Embryophyta</taxon>
        <taxon>Tracheophyta</taxon>
        <taxon>Spermatophyta</taxon>
        <taxon>Magnoliopsida</taxon>
        <taxon>eudicotyledons</taxon>
        <taxon>Gunneridae</taxon>
        <taxon>Pentapetalae</taxon>
        <taxon>asterids</taxon>
        <taxon>campanulids</taxon>
        <taxon>Asterales</taxon>
        <taxon>Asteraceae</taxon>
        <taxon>Asteroideae</taxon>
        <taxon>Heliantheae alliance</taxon>
        <taxon>Tageteae</taxon>
        <taxon>Tagetes</taxon>
    </lineage>
</organism>
<proteinExistence type="predicted"/>
<dbReference type="AlphaFoldDB" id="A0AAD8NSH0"/>
<keyword evidence="2" id="KW-1185">Reference proteome</keyword>
<accession>A0AAD8NSH0</accession>
<evidence type="ECO:0000313" key="1">
    <source>
        <dbReference type="EMBL" id="KAK1419612.1"/>
    </source>
</evidence>
<dbReference type="EMBL" id="JAUHHV010000007">
    <property type="protein sequence ID" value="KAK1419612.1"/>
    <property type="molecule type" value="Genomic_DNA"/>
</dbReference>
<sequence length="77" mass="8971">MQSVALMFLNFCPSLSIYLRNLLLRYRMPSVALMFLNFCPSLSFYLRKLSSSSHHKFLNFNTPVFDQIYIARNAGLT</sequence>
<name>A0AAD8NSH0_TARER</name>
<reference evidence="1" key="1">
    <citation type="journal article" date="2023" name="bioRxiv">
        <title>Improved chromosome-level genome assembly for marigold (Tagetes erecta).</title>
        <authorList>
            <person name="Jiang F."/>
            <person name="Yuan L."/>
            <person name="Wang S."/>
            <person name="Wang H."/>
            <person name="Xu D."/>
            <person name="Wang A."/>
            <person name="Fan W."/>
        </authorList>
    </citation>
    <scope>NUCLEOTIDE SEQUENCE</scope>
    <source>
        <strain evidence="1">WSJ</strain>
        <tissue evidence="1">Leaf</tissue>
    </source>
</reference>
<protein>
    <submittedName>
        <fullName evidence="1">Uncharacterized protein</fullName>
    </submittedName>
</protein>
<dbReference type="Proteomes" id="UP001229421">
    <property type="component" value="Unassembled WGS sequence"/>
</dbReference>
<comment type="caution">
    <text evidence="1">The sequence shown here is derived from an EMBL/GenBank/DDBJ whole genome shotgun (WGS) entry which is preliminary data.</text>
</comment>
<gene>
    <name evidence="1" type="ORF">QVD17_28829</name>
</gene>
<evidence type="ECO:0000313" key="2">
    <source>
        <dbReference type="Proteomes" id="UP001229421"/>
    </source>
</evidence>